<accession>A0A9P0GXV3</accession>
<gene>
    <name evidence="1" type="ORF">NEZAVI_LOCUS1372</name>
</gene>
<dbReference type="EMBL" id="OV725077">
    <property type="protein sequence ID" value="CAH1390118.1"/>
    <property type="molecule type" value="Genomic_DNA"/>
</dbReference>
<organism evidence="1 2">
    <name type="scientific">Nezara viridula</name>
    <name type="common">Southern green stink bug</name>
    <name type="synonym">Cimex viridulus</name>
    <dbReference type="NCBI Taxonomy" id="85310"/>
    <lineage>
        <taxon>Eukaryota</taxon>
        <taxon>Metazoa</taxon>
        <taxon>Ecdysozoa</taxon>
        <taxon>Arthropoda</taxon>
        <taxon>Hexapoda</taxon>
        <taxon>Insecta</taxon>
        <taxon>Pterygota</taxon>
        <taxon>Neoptera</taxon>
        <taxon>Paraneoptera</taxon>
        <taxon>Hemiptera</taxon>
        <taxon>Heteroptera</taxon>
        <taxon>Panheteroptera</taxon>
        <taxon>Pentatomomorpha</taxon>
        <taxon>Pentatomoidea</taxon>
        <taxon>Pentatomidae</taxon>
        <taxon>Pentatominae</taxon>
        <taxon>Nezara</taxon>
    </lineage>
</organism>
<sequence length="83" mass="9733">MYRGRPPQPPHRSVTPLVCHSSSSALVEMWRECVFSTWFASLTDVLHVTKEFYMWTSLVYVLNESFTNECLPIAFVDRQQYKS</sequence>
<dbReference type="AlphaFoldDB" id="A0A9P0GXV3"/>
<reference evidence="1" key="1">
    <citation type="submission" date="2022-01" db="EMBL/GenBank/DDBJ databases">
        <authorList>
            <person name="King R."/>
        </authorList>
    </citation>
    <scope>NUCLEOTIDE SEQUENCE</scope>
</reference>
<dbReference type="Proteomes" id="UP001152798">
    <property type="component" value="Chromosome 1"/>
</dbReference>
<proteinExistence type="predicted"/>
<name>A0A9P0GXV3_NEZVI</name>
<keyword evidence="2" id="KW-1185">Reference proteome</keyword>
<evidence type="ECO:0000313" key="2">
    <source>
        <dbReference type="Proteomes" id="UP001152798"/>
    </source>
</evidence>
<protein>
    <submittedName>
        <fullName evidence="1">Uncharacterized protein</fullName>
    </submittedName>
</protein>
<evidence type="ECO:0000313" key="1">
    <source>
        <dbReference type="EMBL" id="CAH1390118.1"/>
    </source>
</evidence>